<dbReference type="Gene3D" id="2.60.40.1820">
    <property type="match status" value="1"/>
</dbReference>
<evidence type="ECO:0000313" key="1">
    <source>
        <dbReference type="EMBL" id="SDI20614.1"/>
    </source>
</evidence>
<keyword evidence="2" id="KW-1185">Reference proteome</keyword>
<name>A0A1G8INX3_9FLAO</name>
<gene>
    <name evidence="1" type="ORF">SAMN04489796_10830</name>
</gene>
<protein>
    <submittedName>
        <fullName evidence="1">Late embryogenesis abundant protein</fullName>
    </submittedName>
</protein>
<dbReference type="OrthoDB" id="1144002at2"/>
<dbReference type="EMBL" id="FNCZ01000008">
    <property type="protein sequence ID" value="SDI20614.1"/>
    <property type="molecule type" value="Genomic_DNA"/>
</dbReference>
<accession>A0A1G8INX3</accession>
<dbReference type="Proteomes" id="UP000199492">
    <property type="component" value="Unassembled WGS sequence"/>
</dbReference>
<dbReference type="SUPFAM" id="SSF117070">
    <property type="entry name" value="LEA14-like"/>
    <property type="match status" value="1"/>
</dbReference>
<dbReference type="STRING" id="262004.SAMN04489796_10830"/>
<evidence type="ECO:0000313" key="2">
    <source>
        <dbReference type="Proteomes" id="UP000199492"/>
    </source>
</evidence>
<proteinExistence type="predicted"/>
<reference evidence="2" key="1">
    <citation type="submission" date="2016-10" db="EMBL/GenBank/DDBJ databases">
        <authorList>
            <person name="Varghese N."/>
            <person name="Submissions S."/>
        </authorList>
    </citation>
    <scope>NUCLEOTIDE SEQUENCE [LARGE SCALE GENOMIC DNA]</scope>
    <source>
        <strain evidence="2">DSM 15363</strain>
    </source>
</reference>
<sequence length="152" mass="17391">MFKRLLMFSLTFTLLFNCSFTKKPEFVRLEDFEVIDSNSKNITIRAEALFLNKNDVGGTLKTDDLKVYINELELASVVSEEFDVPKREKFTIPLTIKVETDSFTNNKNLGSLLGSLISQSLKVHIKGNIKYKIMGYSSTYSVDEIQDVKIKF</sequence>
<dbReference type="AlphaFoldDB" id="A0A1G8INX3"/>
<organism evidence="1 2">
    <name type="scientific">Winogradskyella thalassocola</name>
    <dbReference type="NCBI Taxonomy" id="262004"/>
    <lineage>
        <taxon>Bacteria</taxon>
        <taxon>Pseudomonadati</taxon>
        <taxon>Bacteroidota</taxon>
        <taxon>Flavobacteriia</taxon>
        <taxon>Flavobacteriales</taxon>
        <taxon>Flavobacteriaceae</taxon>
        <taxon>Winogradskyella</taxon>
    </lineage>
</organism>